<dbReference type="EMBL" id="NFKP01000046">
    <property type="protein sequence ID" value="OUP65202.1"/>
    <property type="molecule type" value="Genomic_DNA"/>
</dbReference>
<dbReference type="AlphaFoldDB" id="A0A1Y4MP62"/>
<organism evidence="1 2">
    <name type="scientific">Anaerotruncus colihominis</name>
    <dbReference type="NCBI Taxonomy" id="169435"/>
    <lineage>
        <taxon>Bacteria</taxon>
        <taxon>Bacillati</taxon>
        <taxon>Bacillota</taxon>
        <taxon>Clostridia</taxon>
        <taxon>Eubacteriales</taxon>
        <taxon>Oscillospiraceae</taxon>
        <taxon>Anaerotruncus</taxon>
    </lineage>
</organism>
<dbReference type="RefSeq" id="WP_087303563.1">
    <property type="nucleotide sequence ID" value="NZ_NFKP01000046.1"/>
</dbReference>
<dbReference type="Gene3D" id="3.10.450.530">
    <property type="entry name" value="Ribonuclease toxin, BrnT, of type II toxin-antitoxin system"/>
    <property type="match status" value="1"/>
</dbReference>
<dbReference type="InterPro" id="IPR038573">
    <property type="entry name" value="BrnT_sf"/>
</dbReference>
<protein>
    <recommendedName>
        <fullName evidence="3">BrnT family toxin</fullName>
    </recommendedName>
</protein>
<sequence>MDIITFEWDENKNQINQRKHGISFEEAKTVFYDEEALLRDDPEHSEEEERFVILGLSDQANLLVVCHCYRVSETVIRLISARKATKTESQFYSNRS</sequence>
<dbReference type="Proteomes" id="UP000196386">
    <property type="component" value="Unassembled WGS sequence"/>
</dbReference>
<name>A0A1Y4MP62_9FIRM</name>
<proteinExistence type="predicted"/>
<evidence type="ECO:0000313" key="2">
    <source>
        <dbReference type="Proteomes" id="UP000196386"/>
    </source>
</evidence>
<gene>
    <name evidence="1" type="ORF">B5F11_19870</name>
</gene>
<reference evidence="2" key="1">
    <citation type="submission" date="2017-04" db="EMBL/GenBank/DDBJ databases">
        <title>Function of individual gut microbiota members based on whole genome sequencing of pure cultures obtained from chicken caecum.</title>
        <authorList>
            <person name="Medvecky M."/>
            <person name="Cejkova D."/>
            <person name="Polansky O."/>
            <person name="Karasova D."/>
            <person name="Kubasova T."/>
            <person name="Cizek A."/>
            <person name="Rychlik I."/>
        </authorList>
    </citation>
    <scope>NUCLEOTIDE SEQUENCE [LARGE SCALE GENOMIC DNA]</scope>
    <source>
        <strain evidence="2">An175</strain>
    </source>
</reference>
<dbReference type="Pfam" id="PF04365">
    <property type="entry name" value="BrnT_toxin"/>
    <property type="match status" value="1"/>
</dbReference>
<evidence type="ECO:0000313" key="1">
    <source>
        <dbReference type="EMBL" id="OUP65202.1"/>
    </source>
</evidence>
<evidence type="ECO:0008006" key="3">
    <source>
        <dbReference type="Google" id="ProtNLM"/>
    </source>
</evidence>
<dbReference type="InterPro" id="IPR007460">
    <property type="entry name" value="BrnT_toxin"/>
</dbReference>
<accession>A0A1Y4MP62</accession>
<comment type="caution">
    <text evidence="1">The sequence shown here is derived from an EMBL/GenBank/DDBJ whole genome shotgun (WGS) entry which is preliminary data.</text>
</comment>